<feature type="active site" description="Nucleophile" evidence="5">
    <location>
        <position position="171"/>
    </location>
</feature>
<dbReference type="AlphaFoldDB" id="A0AAD5XUY5"/>
<dbReference type="InterPro" id="IPR020095">
    <property type="entry name" value="PsdUridine_synth_TruA_C"/>
</dbReference>
<evidence type="ECO:0000259" key="8">
    <source>
        <dbReference type="Pfam" id="PF01416"/>
    </source>
</evidence>
<dbReference type="GO" id="GO:1990481">
    <property type="term" value="P:mRNA pseudouridine synthesis"/>
    <property type="evidence" value="ECO:0007669"/>
    <property type="project" value="TreeGrafter"/>
</dbReference>
<evidence type="ECO:0000256" key="6">
    <source>
        <dbReference type="PIRSR" id="PIRSR641708-2"/>
    </source>
</evidence>
<evidence type="ECO:0000256" key="1">
    <source>
        <dbReference type="ARBA" id="ARBA00009375"/>
    </source>
</evidence>
<protein>
    <submittedName>
        <fullName evidence="9">tRNA pseudouridine synthase 1</fullName>
    </submittedName>
</protein>
<feature type="binding site" evidence="6">
    <location>
        <position position="227"/>
    </location>
    <ligand>
        <name>substrate</name>
    </ligand>
</feature>
<comment type="caution">
    <text evidence="9">The sequence shown here is derived from an EMBL/GenBank/DDBJ whole genome shotgun (WGS) entry which is preliminary data.</text>
</comment>
<feature type="compositionally biased region" description="Basic and acidic residues" evidence="7">
    <location>
        <begin position="90"/>
        <end position="109"/>
    </location>
</feature>
<dbReference type="GO" id="GO:0009982">
    <property type="term" value="F:pseudouridine synthase activity"/>
    <property type="evidence" value="ECO:0007669"/>
    <property type="project" value="InterPro"/>
</dbReference>
<dbReference type="Gene3D" id="3.30.70.580">
    <property type="entry name" value="Pseudouridine synthase I, catalytic domain, N-terminal subdomain"/>
    <property type="match status" value="1"/>
</dbReference>
<feature type="compositionally biased region" description="Polar residues" evidence="7">
    <location>
        <begin position="1"/>
        <end position="10"/>
    </location>
</feature>
<sequence>MNDPANSTAPTDVAVPPVAGEKRHGTELLANHTAKKPKPAESADPSDADDESVAVLIDDDSEEQKAPARTGKKGKGGKKQSQPKSKHKPGRDTDWERREPRPEGSDPKLPKRKVALLMGYCGTGYNGMQINPGVVTLESELHKALAAAGAVSKDNADNPAKINFMRAARTDKGVHAAGQVCSLKMIIEDEDVVQKINANLPAQIRVWGFVRTNNSFHAKNACDSRIYEYFLPTYVLTPVDPARYPRSQRAKDLGGNFAPLGQLYDELPKSTESELAARREFRISEEQLTLLRDLLGMFVGTHNCHNFTVNKGFKDKSANRFIMSFKASEPIIRGGIEWVRCTVHGQSFMLHQIRKMIGIAILAVRTGAPAKIILQAFENVKLNVPKAPALGLLLERTVYKAYNEKWANEAQDRLEPIDFDKYKDTIDAFKEKWIYSRLVEEELATAQFDEWNRIIDSRSMDFEWFLTAEGVDIDSKPDLTINRPKELVADIKDPALAAAVKEAVADSDNDDGGDE</sequence>
<reference evidence="9" key="1">
    <citation type="submission" date="2020-05" db="EMBL/GenBank/DDBJ databases">
        <title>Phylogenomic resolution of chytrid fungi.</title>
        <authorList>
            <person name="Stajich J.E."/>
            <person name="Amses K."/>
            <person name="Simmons R."/>
            <person name="Seto K."/>
            <person name="Myers J."/>
            <person name="Bonds A."/>
            <person name="Quandt C.A."/>
            <person name="Barry K."/>
            <person name="Liu P."/>
            <person name="Grigoriev I."/>
            <person name="Longcore J.E."/>
            <person name="James T.Y."/>
        </authorList>
    </citation>
    <scope>NUCLEOTIDE SEQUENCE</scope>
    <source>
        <strain evidence="9">JEL0379</strain>
    </source>
</reference>
<feature type="compositionally biased region" description="Acidic residues" evidence="7">
    <location>
        <begin position="44"/>
        <end position="62"/>
    </location>
</feature>
<dbReference type="GO" id="GO:0003723">
    <property type="term" value="F:RNA binding"/>
    <property type="evidence" value="ECO:0007669"/>
    <property type="project" value="InterPro"/>
</dbReference>
<dbReference type="Pfam" id="PF01416">
    <property type="entry name" value="PseudoU_synth_1"/>
    <property type="match status" value="1"/>
</dbReference>
<evidence type="ECO:0000256" key="7">
    <source>
        <dbReference type="SAM" id="MobiDB-lite"/>
    </source>
</evidence>
<evidence type="ECO:0000256" key="2">
    <source>
        <dbReference type="ARBA" id="ARBA00022694"/>
    </source>
</evidence>
<dbReference type="InterPro" id="IPR020103">
    <property type="entry name" value="PsdUridine_synth_cat_dom_sf"/>
</dbReference>
<dbReference type="InterPro" id="IPR001406">
    <property type="entry name" value="PsdUridine_synth_TruA"/>
</dbReference>
<feature type="domain" description="Pseudouridine synthase I TruA alpha/beta" evidence="8">
    <location>
        <begin position="297"/>
        <end position="399"/>
    </location>
</feature>
<dbReference type="GO" id="GO:0031119">
    <property type="term" value="P:tRNA pseudouridine synthesis"/>
    <property type="evidence" value="ECO:0007669"/>
    <property type="project" value="InterPro"/>
</dbReference>
<dbReference type="NCBIfam" id="TIGR00071">
    <property type="entry name" value="hisT_truA"/>
    <property type="match status" value="1"/>
</dbReference>
<dbReference type="PANTHER" id="PTHR11142:SF4">
    <property type="entry name" value="PSEUDOURIDYLATE SYNTHASE 1 HOMOLOG"/>
    <property type="match status" value="1"/>
</dbReference>
<accession>A0AAD5XUY5</accession>
<dbReference type="FunFam" id="3.30.70.580:FF:000002">
    <property type="entry name" value="tRNA pseudouridine synthase"/>
    <property type="match status" value="1"/>
</dbReference>
<evidence type="ECO:0000256" key="5">
    <source>
        <dbReference type="PIRSR" id="PIRSR641708-1"/>
    </source>
</evidence>
<keyword evidence="2" id="KW-0819">tRNA processing</keyword>
<dbReference type="EMBL" id="JADGJQ010000001">
    <property type="protein sequence ID" value="KAJ3185411.1"/>
    <property type="molecule type" value="Genomic_DNA"/>
</dbReference>
<dbReference type="Gene3D" id="3.30.70.660">
    <property type="entry name" value="Pseudouridine synthase I, catalytic domain, C-terminal subdomain"/>
    <property type="match status" value="1"/>
</dbReference>
<feature type="region of interest" description="Disordered" evidence="7">
    <location>
        <begin position="1"/>
        <end position="111"/>
    </location>
</feature>
<organism evidence="9 10">
    <name type="scientific">Geranomyces variabilis</name>
    <dbReference type="NCBI Taxonomy" id="109894"/>
    <lineage>
        <taxon>Eukaryota</taxon>
        <taxon>Fungi</taxon>
        <taxon>Fungi incertae sedis</taxon>
        <taxon>Chytridiomycota</taxon>
        <taxon>Chytridiomycota incertae sedis</taxon>
        <taxon>Chytridiomycetes</taxon>
        <taxon>Spizellomycetales</taxon>
        <taxon>Powellomycetaceae</taxon>
        <taxon>Geranomyces</taxon>
    </lineage>
</organism>
<dbReference type="CDD" id="cd02568">
    <property type="entry name" value="PseudoU_synth_PUS1_PUS2"/>
    <property type="match status" value="1"/>
</dbReference>
<dbReference type="Proteomes" id="UP001212152">
    <property type="component" value="Unassembled WGS sequence"/>
</dbReference>
<evidence type="ECO:0000313" key="10">
    <source>
        <dbReference type="Proteomes" id="UP001212152"/>
    </source>
</evidence>
<evidence type="ECO:0000256" key="3">
    <source>
        <dbReference type="ARBA" id="ARBA00023235"/>
    </source>
</evidence>
<dbReference type="GO" id="GO:0005634">
    <property type="term" value="C:nucleus"/>
    <property type="evidence" value="ECO:0007669"/>
    <property type="project" value="TreeGrafter"/>
</dbReference>
<dbReference type="PANTHER" id="PTHR11142">
    <property type="entry name" value="PSEUDOURIDYLATE SYNTHASE"/>
    <property type="match status" value="1"/>
</dbReference>
<dbReference type="InterPro" id="IPR041708">
    <property type="entry name" value="PUS1/PUS2-like"/>
</dbReference>
<proteinExistence type="inferred from homology"/>
<evidence type="ECO:0000313" key="9">
    <source>
        <dbReference type="EMBL" id="KAJ3185411.1"/>
    </source>
</evidence>
<gene>
    <name evidence="9" type="primary">PUS1_1</name>
    <name evidence="9" type="ORF">HDU87_000030</name>
</gene>
<dbReference type="InterPro" id="IPR020097">
    <property type="entry name" value="PsdUridine_synth_TruA_a/b_dom"/>
</dbReference>
<name>A0AAD5XUY5_9FUNG</name>
<dbReference type="SUPFAM" id="SSF55120">
    <property type="entry name" value="Pseudouridine synthase"/>
    <property type="match status" value="1"/>
</dbReference>
<dbReference type="InterPro" id="IPR020094">
    <property type="entry name" value="TruA/RsuA/RluB/E/F_N"/>
</dbReference>
<comment type="catalytic activity">
    <reaction evidence="4">
        <text>a uridine in tRNA = a pseudouridine in tRNA</text>
        <dbReference type="Rhea" id="RHEA:54572"/>
        <dbReference type="Rhea" id="RHEA-COMP:13339"/>
        <dbReference type="Rhea" id="RHEA-COMP:13934"/>
        <dbReference type="ChEBI" id="CHEBI:65314"/>
        <dbReference type="ChEBI" id="CHEBI:65315"/>
    </reaction>
</comment>
<keyword evidence="10" id="KW-1185">Reference proteome</keyword>
<keyword evidence="3" id="KW-0413">Isomerase</keyword>
<comment type="similarity">
    <text evidence="1">Belongs to the tRNA pseudouridine synthase TruA family.</text>
</comment>
<evidence type="ECO:0000256" key="4">
    <source>
        <dbReference type="ARBA" id="ARBA00036943"/>
    </source>
</evidence>